<dbReference type="InterPro" id="IPR011250">
    <property type="entry name" value="OMP/PagP_B-barrel"/>
</dbReference>
<evidence type="ECO:0000313" key="1">
    <source>
        <dbReference type="EMBL" id="GFO69854.1"/>
    </source>
</evidence>
<organism evidence="1 2">
    <name type="scientific">Geomonas limicola</name>
    <dbReference type="NCBI Taxonomy" id="2740186"/>
    <lineage>
        <taxon>Bacteria</taxon>
        <taxon>Pseudomonadati</taxon>
        <taxon>Thermodesulfobacteriota</taxon>
        <taxon>Desulfuromonadia</taxon>
        <taxon>Geobacterales</taxon>
        <taxon>Geobacteraceae</taxon>
        <taxon>Geomonas</taxon>
    </lineage>
</organism>
<dbReference type="Gene3D" id="2.40.160.20">
    <property type="match status" value="1"/>
</dbReference>
<comment type="caution">
    <text evidence="1">The sequence shown here is derived from an EMBL/GenBank/DDBJ whole genome shotgun (WGS) entry which is preliminary data.</text>
</comment>
<dbReference type="EMBL" id="BLXZ01000007">
    <property type="protein sequence ID" value="GFO69854.1"/>
    <property type="molecule type" value="Genomic_DNA"/>
</dbReference>
<accession>A0A6V8NDG0</accession>
<gene>
    <name evidence="1" type="ORF">GMLC_34330</name>
</gene>
<dbReference type="SUPFAM" id="SSF56925">
    <property type="entry name" value="OMPA-like"/>
    <property type="match status" value="1"/>
</dbReference>
<sequence>MKQPVPLILIAILLLIATPVSASEIYGLGGVVHSTAPDDLSYSWQLEYRQDLHRHFAAGVSYLNEGHFKGHHRDGYTAQLWTRAELLDYRLTVAAGIGPYFFLDTTTNTSPGGFTDDHGWKAMLSGAATWHLENNLLLELRSNWVKGHSGFNTVSALAGIGYHFEPALEPLDRRIEQRLDNEITLLLGQTIVNSFDSPRSIAAELEYRRHLSRHLEWTVAGLYEWDNRLVRRDGLQTQLWLAQELLDDTLSVGAGVGLYCNLGHYDSPFQGTGAKRFLSGVLGLTGSYRMTPHWSLRTTWSRIITSYARDTDVILGGVGYRF</sequence>
<keyword evidence="2" id="KW-1185">Reference proteome</keyword>
<dbReference type="AlphaFoldDB" id="A0A6V8NDG0"/>
<dbReference type="Proteomes" id="UP000587586">
    <property type="component" value="Unassembled WGS sequence"/>
</dbReference>
<evidence type="ECO:0000313" key="2">
    <source>
        <dbReference type="Proteomes" id="UP000587586"/>
    </source>
</evidence>
<name>A0A6V8NDG0_9BACT</name>
<proteinExistence type="predicted"/>
<dbReference type="RefSeq" id="WP_183362431.1">
    <property type="nucleotide sequence ID" value="NZ_BLXZ01000007.1"/>
</dbReference>
<reference evidence="2" key="1">
    <citation type="submission" date="2020-06" db="EMBL/GenBank/DDBJ databases">
        <title>Draft genomic sequecing of Geomonas sp. Red745.</title>
        <authorList>
            <person name="Itoh H."/>
            <person name="Xu Z.X."/>
            <person name="Ushijima N."/>
            <person name="Masuda Y."/>
            <person name="Shiratori Y."/>
            <person name="Senoo K."/>
        </authorList>
    </citation>
    <scope>NUCLEOTIDE SEQUENCE [LARGE SCALE GENOMIC DNA]</scope>
    <source>
        <strain evidence="2">Red745</strain>
    </source>
</reference>
<protein>
    <submittedName>
        <fullName evidence="1">Uncharacterized protein</fullName>
    </submittedName>
</protein>